<dbReference type="AlphaFoldDB" id="D0LGT7"/>
<evidence type="ECO:0000313" key="1">
    <source>
        <dbReference type="EMBL" id="ACY14659.1"/>
    </source>
</evidence>
<protein>
    <submittedName>
        <fullName evidence="1">Uncharacterized protein</fullName>
    </submittedName>
</protein>
<sequence>MLDDSEKAALHAADHLPNEGATWSQTRHAFEAITSRPDASDTLRSAAAVLLLIAATDRYELGDDEIQAVLVQLDDDLRLLSKVARSASLISACEYRPALAKDWLPEAQKDLAKLDQEDAEVKVWTKRVQRALLRVADEYGAS</sequence>
<dbReference type="KEGG" id="hoh:Hoch_2114"/>
<name>D0LGT7_HALO1</name>
<organism evidence="1 2">
    <name type="scientific">Haliangium ochraceum (strain DSM 14365 / JCM 11303 / SMP-2)</name>
    <dbReference type="NCBI Taxonomy" id="502025"/>
    <lineage>
        <taxon>Bacteria</taxon>
        <taxon>Pseudomonadati</taxon>
        <taxon>Myxococcota</taxon>
        <taxon>Polyangia</taxon>
        <taxon>Haliangiales</taxon>
        <taxon>Kofleriaceae</taxon>
        <taxon>Haliangium</taxon>
    </lineage>
</organism>
<dbReference type="RefSeq" id="WP_012827267.1">
    <property type="nucleotide sequence ID" value="NC_013440.1"/>
</dbReference>
<proteinExistence type="predicted"/>
<evidence type="ECO:0000313" key="2">
    <source>
        <dbReference type="Proteomes" id="UP000001880"/>
    </source>
</evidence>
<dbReference type="HOGENOM" id="CLU_1813108_0_0_7"/>
<dbReference type="Proteomes" id="UP000001880">
    <property type="component" value="Chromosome"/>
</dbReference>
<gene>
    <name evidence="1" type="ordered locus">Hoch_2114</name>
</gene>
<reference evidence="1 2" key="1">
    <citation type="journal article" date="2010" name="Stand. Genomic Sci.">
        <title>Complete genome sequence of Haliangium ochraceum type strain (SMP-2).</title>
        <authorList>
            <consortium name="US DOE Joint Genome Institute (JGI-PGF)"/>
            <person name="Ivanova N."/>
            <person name="Daum C."/>
            <person name="Lang E."/>
            <person name="Abt B."/>
            <person name="Kopitz M."/>
            <person name="Saunders E."/>
            <person name="Lapidus A."/>
            <person name="Lucas S."/>
            <person name="Glavina Del Rio T."/>
            <person name="Nolan M."/>
            <person name="Tice H."/>
            <person name="Copeland A."/>
            <person name="Cheng J.F."/>
            <person name="Chen F."/>
            <person name="Bruce D."/>
            <person name="Goodwin L."/>
            <person name="Pitluck S."/>
            <person name="Mavromatis K."/>
            <person name="Pati A."/>
            <person name="Mikhailova N."/>
            <person name="Chen A."/>
            <person name="Palaniappan K."/>
            <person name="Land M."/>
            <person name="Hauser L."/>
            <person name="Chang Y.J."/>
            <person name="Jeffries C.D."/>
            <person name="Detter J.C."/>
            <person name="Brettin T."/>
            <person name="Rohde M."/>
            <person name="Goker M."/>
            <person name="Bristow J."/>
            <person name="Markowitz V."/>
            <person name="Eisen J.A."/>
            <person name="Hugenholtz P."/>
            <person name="Kyrpides N.C."/>
            <person name="Klenk H.P."/>
        </authorList>
    </citation>
    <scope>NUCLEOTIDE SEQUENCE [LARGE SCALE GENOMIC DNA]</scope>
    <source>
        <strain evidence="2">DSM 14365 / CIP 107738 / JCM 11303 / AJ 13395 / SMP-2</strain>
    </source>
</reference>
<keyword evidence="2" id="KW-1185">Reference proteome</keyword>
<dbReference type="EMBL" id="CP001804">
    <property type="protein sequence ID" value="ACY14659.1"/>
    <property type="molecule type" value="Genomic_DNA"/>
</dbReference>
<accession>D0LGT7</accession>